<evidence type="ECO:0000256" key="14">
    <source>
        <dbReference type="SAM" id="SignalP"/>
    </source>
</evidence>
<dbReference type="GO" id="GO:0004674">
    <property type="term" value="F:protein serine/threonine kinase activity"/>
    <property type="evidence" value="ECO:0007669"/>
    <property type="project" value="UniProtKB-KW"/>
</dbReference>
<gene>
    <name evidence="16" type="ORF">F0562_032552</name>
</gene>
<dbReference type="FunFam" id="3.30.200.20:FF:000178">
    <property type="entry name" value="serine/threonine-protein kinase PBS1-like"/>
    <property type="match status" value="1"/>
</dbReference>
<keyword evidence="17" id="KW-1185">Reference proteome</keyword>
<comment type="subcellular location">
    <subcellularLocation>
        <location evidence="1">Membrane</location>
        <topology evidence="1">Single-pass type I membrane protein</topology>
    </subcellularLocation>
</comment>
<dbReference type="FunFam" id="1.10.510.10:FF:000590">
    <property type="entry name" value="PR5-like receptor kinase"/>
    <property type="match status" value="1"/>
</dbReference>
<keyword evidence="3" id="KW-0808">Transferase</keyword>
<sequence>MSPQLSIILFLLSTYIGARTLANDTAESFFKLCPPARCSKKGPNIRYPFRLNTQPAFYGGEGFELSCSGDSAVFHLPFSGDFYVKQISYFERRIFLLEVQDKNCPLQSLMSFNRSGSMLEGSNTSFDDFSILKCTSRVAIDGIIGPIDCLRHDSDFVYVMDSATSMDKLPVSCSTYRNGSIAVTGRGVLLPIERLLRTEEIEDGWSDVGCFGCERSRNYCGLNRTSNGTICSSPRPQNFRIPIIIGTSVGGTILLALVVFYIYRLRRSDNEKETRIKIEEFLANYKMLNPTRYNFTDIKKMTRRFKDKIGQGGYASVYRGKLPNGVPIAVKMLENSEGNGEEFMNEVATISRIHHFNVVHLLGFCYEGTRRALVYEFMPNGSLERFIFSQEANLSRRPLSWEKLEKIAIGIAHGIEYLHQGCNQRILHFDIKPHNILLDHNFQPKISDFGLAKLCLKDQSVISMTAARGTAGYIAPELFSRNFGEVSYKSDVYSFGMLLLEMVGGRKNIDVSVENQSQIYFPEWIYDRMSQGKELGLQVEMDGDEEIAKKLAIVALWCIQWSPAGRPTMTMVVQMLEGELENLEIPQKPFVSSDVEMGST</sequence>
<organism evidence="16 17">
    <name type="scientific">Nyssa sinensis</name>
    <dbReference type="NCBI Taxonomy" id="561372"/>
    <lineage>
        <taxon>Eukaryota</taxon>
        <taxon>Viridiplantae</taxon>
        <taxon>Streptophyta</taxon>
        <taxon>Embryophyta</taxon>
        <taxon>Tracheophyta</taxon>
        <taxon>Spermatophyta</taxon>
        <taxon>Magnoliopsida</taxon>
        <taxon>eudicotyledons</taxon>
        <taxon>Gunneridae</taxon>
        <taxon>Pentapetalae</taxon>
        <taxon>asterids</taxon>
        <taxon>Cornales</taxon>
        <taxon>Nyssaceae</taxon>
        <taxon>Nyssa</taxon>
    </lineage>
</organism>
<evidence type="ECO:0000256" key="8">
    <source>
        <dbReference type="ARBA" id="ARBA00022840"/>
    </source>
</evidence>
<keyword evidence="11" id="KW-0325">Glycoprotein</keyword>
<evidence type="ECO:0000256" key="9">
    <source>
        <dbReference type="ARBA" id="ARBA00022989"/>
    </source>
</evidence>
<keyword evidence="6 12" id="KW-0547">Nucleotide-binding</keyword>
<keyword evidence="7" id="KW-0418">Kinase</keyword>
<dbReference type="GO" id="GO:0030247">
    <property type="term" value="F:polysaccharide binding"/>
    <property type="evidence" value="ECO:0007669"/>
    <property type="project" value="InterPro"/>
</dbReference>
<evidence type="ECO:0000256" key="3">
    <source>
        <dbReference type="ARBA" id="ARBA00022679"/>
    </source>
</evidence>
<dbReference type="InterPro" id="IPR000719">
    <property type="entry name" value="Prot_kinase_dom"/>
</dbReference>
<dbReference type="CDD" id="cd14066">
    <property type="entry name" value="STKc_IRAK"/>
    <property type="match status" value="1"/>
</dbReference>
<dbReference type="PROSITE" id="PS00107">
    <property type="entry name" value="PROTEIN_KINASE_ATP"/>
    <property type="match status" value="1"/>
</dbReference>
<dbReference type="Pfam" id="PF13947">
    <property type="entry name" value="GUB_WAK_bind"/>
    <property type="match status" value="1"/>
</dbReference>
<evidence type="ECO:0000256" key="11">
    <source>
        <dbReference type="ARBA" id="ARBA00023180"/>
    </source>
</evidence>
<evidence type="ECO:0000259" key="15">
    <source>
        <dbReference type="PROSITE" id="PS50011"/>
    </source>
</evidence>
<feature type="transmembrane region" description="Helical" evidence="13">
    <location>
        <begin position="241"/>
        <end position="263"/>
    </location>
</feature>
<dbReference type="EMBL" id="CM018042">
    <property type="protein sequence ID" value="KAA8532632.1"/>
    <property type="molecule type" value="Genomic_DNA"/>
</dbReference>
<keyword evidence="8 12" id="KW-0067">ATP-binding</keyword>
<proteinExistence type="predicted"/>
<name>A0A5J5ASE0_9ASTE</name>
<dbReference type="GO" id="GO:0016020">
    <property type="term" value="C:membrane"/>
    <property type="evidence" value="ECO:0007669"/>
    <property type="project" value="UniProtKB-SubCell"/>
</dbReference>
<keyword evidence="9 13" id="KW-1133">Transmembrane helix</keyword>
<feature type="binding site" evidence="12">
    <location>
        <position position="331"/>
    </location>
    <ligand>
        <name>ATP</name>
        <dbReference type="ChEBI" id="CHEBI:30616"/>
    </ligand>
</feature>
<keyword evidence="2" id="KW-0723">Serine/threonine-protein kinase</keyword>
<evidence type="ECO:0000256" key="2">
    <source>
        <dbReference type="ARBA" id="ARBA00022527"/>
    </source>
</evidence>
<accession>A0A5J5ASE0</accession>
<dbReference type="PROSITE" id="PS00108">
    <property type="entry name" value="PROTEIN_KINASE_ST"/>
    <property type="match status" value="1"/>
</dbReference>
<feature type="signal peptide" evidence="14">
    <location>
        <begin position="1"/>
        <end position="18"/>
    </location>
</feature>
<dbReference type="Gene3D" id="3.30.200.20">
    <property type="entry name" value="Phosphorylase Kinase, domain 1"/>
    <property type="match status" value="1"/>
</dbReference>
<evidence type="ECO:0000313" key="17">
    <source>
        <dbReference type="Proteomes" id="UP000325577"/>
    </source>
</evidence>
<dbReference type="InterPro" id="IPR017441">
    <property type="entry name" value="Protein_kinase_ATP_BS"/>
</dbReference>
<dbReference type="InterPro" id="IPR008271">
    <property type="entry name" value="Ser/Thr_kinase_AS"/>
</dbReference>
<evidence type="ECO:0000256" key="4">
    <source>
        <dbReference type="ARBA" id="ARBA00022692"/>
    </source>
</evidence>
<evidence type="ECO:0000256" key="1">
    <source>
        <dbReference type="ARBA" id="ARBA00004479"/>
    </source>
</evidence>
<dbReference type="AlphaFoldDB" id="A0A5J5ASE0"/>
<evidence type="ECO:0000256" key="7">
    <source>
        <dbReference type="ARBA" id="ARBA00022777"/>
    </source>
</evidence>
<dbReference type="GO" id="GO:0005524">
    <property type="term" value="F:ATP binding"/>
    <property type="evidence" value="ECO:0007669"/>
    <property type="project" value="UniProtKB-UniRule"/>
</dbReference>
<evidence type="ECO:0000256" key="6">
    <source>
        <dbReference type="ARBA" id="ARBA00022741"/>
    </source>
</evidence>
<dbReference type="Gene3D" id="1.10.510.10">
    <property type="entry name" value="Transferase(Phosphotransferase) domain 1"/>
    <property type="match status" value="1"/>
</dbReference>
<dbReference type="Proteomes" id="UP000325577">
    <property type="component" value="Linkage Group LG19"/>
</dbReference>
<dbReference type="Pfam" id="PF00069">
    <property type="entry name" value="Pkinase"/>
    <property type="match status" value="1"/>
</dbReference>
<protein>
    <recommendedName>
        <fullName evidence="15">Protein kinase domain-containing protein</fullName>
    </recommendedName>
</protein>
<dbReference type="SUPFAM" id="SSF56112">
    <property type="entry name" value="Protein kinase-like (PK-like)"/>
    <property type="match status" value="1"/>
</dbReference>
<dbReference type="PANTHER" id="PTHR27009">
    <property type="entry name" value="RUST RESISTANCE KINASE LR10-RELATED"/>
    <property type="match status" value="1"/>
</dbReference>
<dbReference type="SMART" id="SM00220">
    <property type="entry name" value="S_TKc"/>
    <property type="match status" value="1"/>
</dbReference>
<evidence type="ECO:0000313" key="16">
    <source>
        <dbReference type="EMBL" id="KAA8532632.1"/>
    </source>
</evidence>
<evidence type="ECO:0000256" key="5">
    <source>
        <dbReference type="ARBA" id="ARBA00022729"/>
    </source>
</evidence>
<dbReference type="PROSITE" id="PS50011">
    <property type="entry name" value="PROTEIN_KINASE_DOM"/>
    <property type="match status" value="1"/>
</dbReference>
<dbReference type="InterPro" id="IPR011009">
    <property type="entry name" value="Kinase-like_dom_sf"/>
</dbReference>
<keyword evidence="10 13" id="KW-0472">Membrane</keyword>
<reference evidence="16 17" key="1">
    <citation type="submission" date="2019-09" db="EMBL/GenBank/DDBJ databases">
        <title>A chromosome-level genome assembly of the Chinese tupelo Nyssa sinensis.</title>
        <authorList>
            <person name="Yang X."/>
            <person name="Kang M."/>
            <person name="Yang Y."/>
            <person name="Xiong H."/>
            <person name="Wang M."/>
            <person name="Zhang Z."/>
            <person name="Wang Z."/>
            <person name="Wu H."/>
            <person name="Ma T."/>
            <person name="Liu J."/>
            <person name="Xi Z."/>
        </authorList>
    </citation>
    <scope>NUCLEOTIDE SEQUENCE [LARGE SCALE GENOMIC DNA]</scope>
    <source>
        <strain evidence="16">J267</strain>
        <tissue evidence="16">Leaf</tissue>
    </source>
</reference>
<feature type="domain" description="Protein kinase" evidence="15">
    <location>
        <begin position="303"/>
        <end position="591"/>
    </location>
</feature>
<evidence type="ECO:0000256" key="13">
    <source>
        <dbReference type="SAM" id="Phobius"/>
    </source>
</evidence>
<keyword evidence="4 13" id="KW-0812">Transmembrane</keyword>
<feature type="chain" id="PRO_5023937747" description="Protein kinase domain-containing protein" evidence="14">
    <location>
        <begin position="19"/>
        <end position="600"/>
    </location>
</feature>
<keyword evidence="5 14" id="KW-0732">Signal</keyword>
<evidence type="ECO:0000256" key="10">
    <source>
        <dbReference type="ARBA" id="ARBA00023136"/>
    </source>
</evidence>
<dbReference type="OrthoDB" id="547665at2759"/>
<dbReference type="InterPro" id="IPR025287">
    <property type="entry name" value="WAK_GUB"/>
</dbReference>
<evidence type="ECO:0000256" key="12">
    <source>
        <dbReference type="PROSITE-ProRule" id="PRU10141"/>
    </source>
</evidence>
<dbReference type="InterPro" id="IPR045874">
    <property type="entry name" value="LRK10/LRL21-25-like"/>
</dbReference>